<dbReference type="InterPro" id="IPR011992">
    <property type="entry name" value="EF-hand-dom_pair"/>
</dbReference>
<dbReference type="SUPFAM" id="SSF47473">
    <property type="entry name" value="EF-hand"/>
    <property type="match status" value="1"/>
</dbReference>
<dbReference type="PANTHER" id="PTHR45668:SF13">
    <property type="entry name" value="SERINE_THREONINE-PROTEIN PHOSPHATASE"/>
    <property type="match status" value="1"/>
</dbReference>
<evidence type="ECO:0000256" key="6">
    <source>
        <dbReference type="SAM" id="MobiDB-lite"/>
    </source>
</evidence>
<evidence type="ECO:0000259" key="7">
    <source>
        <dbReference type="PROSITE" id="PS50222"/>
    </source>
</evidence>
<dbReference type="OrthoDB" id="445564at2759"/>
<organism evidence="8 9">
    <name type="scientific">Trypanosoma rangeli</name>
    <dbReference type="NCBI Taxonomy" id="5698"/>
    <lineage>
        <taxon>Eukaryota</taxon>
        <taxon>Discoba</taxon>
        <taxon>Euglenozoa</taxon>
        <taxon>Kinetoplastea</taxon>
        <taxon>Metakinetoplastina</taxon>
        <taxon>Trypanosomatida</taxon>
        <taxon>Trypanosomatidae</taxon>
        <taxon>Trypanosoma</taxon>
        <taxon>Herpetosoma</taxon>
    </lineage>
</organism>
<dbReference type="InterPro" id="IPR051134">
    <property type="entry name" value="PPP_phosphatase"/>
</dbReference>
<dbReference type="PRINTS" id="PR00114">
    <property type="entry name" value="STPHPHTASE"/>
</dbReference>
<keyword evidence="5 8" id="KW-0378">Hydrolase</keyword>
<evidence type="ECO:0000313" key="9">
    <source>
        <dbReference type="Proteomes" id="UP000283634"/>
    </source>
</evidence>
<dbReference type="InterPro" id="IPR029052">
    <property type="entry name" value="Metallo-depent_PP-like"/>
</dbReference>
<proteinExistence type="inferred from homology"/>
<dbReference type="GO" id="GO:0005509">
    <property type="term" value="F:calcium ion binding"/>
    <property type="evidence" value="ECO:0007669"/>
    <property type="project" value="InterPro"/>
</dbReference>
<sequence>MGCNNTKNAVPHGSAGAAGSDRRGHSAVNGLSAVSSAYNGRGVRDQLHWSQCHFCARRIPEKELNAHTVNCDEREVTCVNSWCRQIVKQGLMQPHLDECNKKQQAMCYKCGAVVPATEMPTHRDICQPQRCAACGELCITRIMKWCPSNFVTHIKITHGPFATETLLARHANGINQGKDGADAARGRVSYNVARMQLLWRWMKAKLYLEETMFRLTFRELDLKKEGFAIFKARDDVNQSRVLVPKRSRSVIQCVTAPAISSHYIPTSASEPITVQLIQRLIRELAQHVLPPQPSAWRIFTQALSLLNTMPNVVRLDPPVGARVSNGMVVQGSKIIVVGDLHGQLGDLLYILKECGMPNEGTYYIFNGDFVDRGPHGVEVLLILFSLLLACPRYVALNRGNHECDYMNDEYGFDVEVSTKYDRNMFRLIQRCFCALPLATTIGKKVFVVHGGLPRRKGVTLADIGRIQRFRQIPMPENSQPEEDELFQDLLWSDPVEDMHGWRESVRGAGVLFGADLTHEFLKNNGLELIVRSHEECLKGYEEHHNKKLLTVFSASNYDGPESNLGSFAVFIGDNPEPECHPFRVEEEDEYAQAIVDVTEPFTPTLARSVTLPTPFPSSILLRRRTRDEVLRVLRERIYQRRHRLLSYFAKLDRTCKGSVWKIEWTEAMRNVLNLDLPWFFLRGYLVAEDENSRIWYSPFLEKFHNFLQPLWLNDWMEGALYSLVMKQRAGHRTQSVSVAFGKGMVNYTDFCSVIRVVDYTTSEAQLFQIFIYLDREGKGQIDGTKFLELLAEKATRPVPDALRWDHEAMEQLQNVVIQARSQLPYLFNVSATDRALTPERFFSGITQLCRGMRKDLTQAQKEKIYEFLQERAPQPGVMFEHFLFVTAVFDVHALPWSASIHPDDVHIMLPSLGNHSFVVRDEEATWE</sequence>
<evidence type="ECO:0000256" key="5">
    <source>
        <dbReference type="RuleBase" id="RU004273"/>
    </source>
</evidence>
<evidence type="ECO:0000256" key="2">
    <source>
        <dbReference type="ARBA" id="ARBA00008294"/>
    </source>
</evidence>
<dbReference type="Gene3D" id="3.60.21.10">
    <property type="match status" value="1"/>
</dbReference>
<evidence type="ECO:0000256" key="4">
    <source>
        <dbReference type="ARBA" id="ARBA00023211"/>
    </source>
</evidence>
<dbReference type="PROSITE" id="PS50222">
    <property type="entry name" value="EF_HAND_2"/>
    <property type="match status" value="1"/>
</dbReference>
<dbReference type="OMA" id="NYNEFCS"/>
<dbReference type="Proteomes" id="UP000283634">
    <property type="component" value="Unassembled WGS sequence"/>
</dbReference>
<dbReference type="SUPFAM" id="SSF56300">
    <property type="entry name" value="Metallo-dependent phosphatases"/>
    <property type="match status" value="1"/>
</dbReference>
<evidence type="ECO:0000256" key="1">
    <source>
        <dbReference type="ARBA" id="ARBA00001936"/>
    </source>
</evidence>
<dbReference type="RefSeq" id="XP_029233444.1">
    <property type="nucleotide sequence ID" value="XM_029386704.1"/>
</dbReference>
<dbReference type="SMART" id="SM00156">
    <property type="entry name" value="PP2Ac"/>
    <property type="match status" value="1"/>
</dbReference>
<dbReference type="InterPro" id="IPR004843">
    <property type="entry name" value="Calcineurin-like_PHP"/>
</dbReference>
<dbReference type="GO" id="GO:0004722">
    <property type="term" value="F:protein serine/threonine phosphatase activity"/>
    <property type="evidence" value="ECO:0007669"/>
    <property type="project" value="UniProtKB-EC"/>
</dbReference>
<evidence type="ECO:0000256" key="3">
    <source>
        <dbReference type="ARBA" id="ARBA00022723"/>
    </source>
</evidence>
<accession>A0A422MRT7</accession>
<comment type="caution">
    <text evidence="8">The sequence shown here is derived from an EMBL/GenBank/DDBJ whole genome shotgun (WGS) entry which is preliminary data.</text>
</comment>
<dbReference type="VEuPathDB" id="TriTrypDB:TRSC58_01406"/>
<comment type="catalytic activity">
    <reaction evidence="5">
        <text>O-phospho-L-threonyl-[protein] + H2O = L-threonyl-[protein] + phosphate</text>
        <dbReference type="Rhea" id="RHEA:47004"/>
        <dbReference type="Rhea" id="RHEA-COMP:11060"/>
        <dbReference type="Rhea" id="RHEA-COMP:11605"/>
        <dbReference type="ChEBI" id="CHEBI:15377"/>
        <dbReference type="ChEBI" id="CHEBI:30013"/>
        <dbReference type="ChEBI" id="CHEBI:43474"/>
        <dbReference type="ChEBI" id="CHEBI:61977"/>
        <dbReference type="EC" id="3.1.3.16"/>
    </reaction>
</comment>
<dbReference type="GeneID" id="40333986"/>
<keyword evidence="4" id="KW-0464">Manganese</keyword>
<name>A0A422MRT7_TRYRA</name>
<comment type="similarity">
    <text evidence="2 5">Belongs to the PPP phosphatase family.</text>
</comment>
<dbReference type="InterPro" id="IPR013083">
    <property type="entry name" value="Znf_RING/FYVE/PHD"/>
</dbReference>
<gene>
    <name evidence="8" type="ORF">TraAM80_10053</name>
</gene>
<dbReference type="EMBL" id="MKGL01000777">
    <property type="protein sequence ID" value="RNE95900.1"/>
    <property type="molecule type" value="Genomic_DNA"/>
</dbReference>
<feature type="region of interest" description="Disordered" evidence="6">
    <location>
        <begin position="1"/>
        <end position="26"/>
    </location>
</feature>
<dbReference type="PANTHER" id="PTHR45668">
    <property type="entry name" value="SERINE/THREONINE-PROTEIN PHOSPHATASE 5-RELATED"/>
    <property type="match status" value="1"/>
</dbReference>
<keyword evidence="9" id="KW-1185">Reference proteome</keyword>
<dbReference type="PROSITE" id="PS00125">
    <property type="entry name" value="SER_THR_PHOSPHATASE"/>
    <property type="match status" value="1"/>
</dbReference>
<keyword evidence="3" id="KW-0479">Metal-binding</keyword>
<dbReference type="Gene3D" id="3.30.40.10">
    <property type="entry name" value="Zinc/RING finger domain, C3HC4 (zinc finger)"/>
    <property type="match status" value="1"/>
</dbReference>
<comment type="cofactor">
    <cofactor evidence="1">
        <name>Mn(2+)</name>
        <dbReference type="ChEBI" id="CHEBI:29035"/>
    </cofactor>
</comment>
<dbReference type="EC" id="3.1.3.16" evidence="5"/>
<dbReference type="AlphaFoldDB" id="A0A422MRT7"/>
<dbReference type="InterPro" id="IPR006186">
    <property type="entry name" value="Ser/Thr-sp_prot-phosphatase"/>
</dbReference>
<feature type="domain" description="EF-hand" evidence="7">
    <location>
        <begin position="761"/>
        <end position="796"/>
    </location>
</feature>
<protein>
    <recommendedName>
        <fullName evidence="5">Serine/threonine-protein phosphatase</fullName>
        <ecNumber evidence="5">3.1.3.16</ecNumber>
    </recommendedName>
</protein>
<dbReference type="Pfam" id="PF00149">
    <property type="entry name" value="Metallophos"/>
    <property type="match status" value="1"/>
</dbReference>
<reference evidence="8 9" key="1">
    <citation type="journal article" date="2018" name="BMC Genomics">
        <title>Genomic comparison of Trypanosoma conorhini and Trypanosoma rangeli to Trypanosoma cruzi strains of high and low virulence.</title>
        <authorList>
            <person name="Bradwell K.R."/>
            <person name="Koparde V.N."/>
            <person name="Matveyev A.V."/>
            <person name="Serrano M.G."/>
            <person name="Alves J.M."/>
            <person name="Parikh H."/>
            <person name="Huang B."/>
            <person name="Lee V."/>
            <person name="Espinosa-Alvarez O."/>
            <person name="Ortiz P.A."/>
            <person name="Costa-Martins A.G."/>
            <person name="Teixeira M.M."/>
            <person name="Buck G.A."/>
        </authorList>
    </citation>
    <scope>NUCLEOTIDE SEQUENCE [LARGE SCALE GENOMIC DNA]</scope>
    <source>
        <strain evidence="8 9">AM80</strain>
    </source>
</reference>
<dbReference type="InterPro" id="IPR002048">
    <property type="entry name" value="EF_hand_dom"/>
</dbReference>
<evidence type="ECO:0000313" key="8">
    <source>
        <dbReference type="EMBL" id="RNE95900.1"/>
    </source>
</evidence>